<dbReference type="EMBL" id="HACA01011732">
    <property type="protein sequence ID" value="CDW29093.1"/>
    <property type="molecule type" value="Transcribed_RNA"/>
</dbReference>
<reference evidence="1" key="1">
    <citation type="submission" date="2014-05" db="EMBL/GenBank/DDBJ databases">
        <authorList>
            <person name="Chronopoulou M."/>
        </authorList>
    </citation>
    <scope>NUCLEOTIDE SEQUENCE</scope>
    <source>
        <tissue evidence="1">Whole organism</tissue>
    </source>
</reference>
<accession>A0A0K2TST9</accession>
<dbReference type="AlphaFoldDB" id="A0A0K2TST9"/>
<proteinExistence type="predicted"/>
<evidence type="ECO:0000313" key="1">
    <source>
        <dbReference type="EMBL" id="CDW29093.1"/>
    </source>
</evidence>
<sequence>DDNRELERQLGSIRGGIICSERVGTRRDEEDVVPLLSSFFILLVCLLKDCCDFLDFVETRWS</sequence>
<organism evidence="1">
    <name type="scientific">Lepeophtheirus salmonis</name>
    <name type="common">Salmon louse</name>
    <name type="synonym">Caligus salmonis</name>
    <dbReference type="NCBI Taxonomy" id="72036"/>
    <lineage>
        <taxon>Eukaryota</taxon>
        <taxon>Metazoa</taxon>
        <taxon>Ecdysozoa</taxon>
        <taxon>Arthropoda</taxon>
        <taxon>Crustacea</taxon>
        <taxon>Multicrustacea</taxon>
        <taxon>Hexanauplia</taxon>
        <taxon>Copepoda</taxon>
        <taxon>Siphonostomatoida</taxon>
        <taxon>Caligidae</taxon>
        <taxon>Lepeophtheirus</taxon>
    </lineage>
</organism>
<name>A0A0K2TST9_LEPSM</name>
<protein>
    <submittedName>
        <fullName evidence="1">Uncharacterized protein</fullName>
    </submittedName>
</protein>
<feature type="non-terminal residue" evidence="1">
    <location>
        <position position="1"/>
    </location>
</feature>